<keyword evidence="3 7" id="KW-0456">Lyase</keyword>
<dbReference type="CDD" id="cd01356">
    <property type="entry name" value="AcnX_swivel"/>
    <property type="match status" value="1"/>
</dbReference>
<evidence type="ECO:0000256" key="1">
    <source>
        <dbReference type="ARBA" id="ARBA00005092"/>
    </source>
</evidence>
<evidence type="ECO:0000256" key="5">
    <source>
        <dbReference type="ARBA" id="ARBA00045299"/>
    </source>
</evidence>
<dbReference type="PANTHER" id="PTHR36577">
    <property type="entry name" value="DUF521 DOMAIN PROTEIN (AFU_ORTHOLOGUE AFUA_6G00490)"/>
    <property type="match status" value="1"/>
</dbReference>
<sequence length="260" mass="27763">MKVLARPIAPGRASAIATVSRVPFSFVGGADPVTGRILDRSTDAAGTKLAGRTFAFPHGKGSTVGSYVLYGLVKRGRGPASIVNARAEAIVAVGAVLAGIPMVDGVDVAGLRTGDRVIVDADRGFVDLPDVRAVPVVTAILRNAGRILLVRRSGRVGSFRGRWSAVSGYLEGHEDTRDRARREIREETGITRARFRGTAPAIIARVGTTAYVVHPFLFDVPTRLVRLDWENVESQWIRVDDLGKYATVPRLADVVAAVTA</sequence>
<dbReference type="SUPFAM" id="SSF55811">
    <property type="entry name" value="Nudix"/>
    <property type="match status" value="1"/>
</dbReference>
<dbReference type="Pfam" id="PF01989">
    <property type="entry name" value="AcnX_swivel_put"/>
    <property type="match status" value="1"/>
</dbReference>
<dbReference type="AlphaFoldDB" id="A0A0H4TMZ9"/>
<dbReference type="GO" id="GO:0016836">
    <property type="term" value="F:hydro-lyase activity"/>
    <property type="evidence" value="ECO:0007669"/>
    <property type="project" value="UniProtKB-UniRule"/>
</dbReference>
<dbReference type="Gene3D" id="3.90.79.10">
    <property type="entry name" value="Nucleoside Triphosphate Pyrophosphohydrolase"/>
    <property type="match status" value="1"/>
</dbReference>
<dbReference type="Pfam" id="PF00293">
    <property type="entry name" value="NUDIX"/>
    <property type="match status" value="1"/>
</dbReference>
<comment type="function">
    <text evidence="5 7">Component of a hydro-lyase that catalyzes the dehydration of mevalonate 5-phosphate (MVA5P) to form trans-anhydromevalonate 5-phosphate (tAHMP). Involved in the archaeal mevalonate (MVA) pathway, which provides fundamental precursors for isoprenoid biosynthesis, such as isopentenyl diphosphate (IPP) and dimethylallyl diphosphate (DMAPP).</text>
</comment>
<dbReference type="EC" id="4.2.1.182" evidence="7"/>
<evidence type="ECO:0000259" key="8">
    <source>
        <dbReference type="PROSITE" id="PS51462"/>
    </source>
</evidence>
<comment type="similarity">
    <text evidence="7">Belongs to the AcnX type II small subunit family.</text>
</comment>
<organism evidence="9">
    <name type="scientific">uncultured euryarchaeote Rifle_16ft_4_minimus_309</name>
    <dbReference type="NCBI Taxonomy" id="1665192"/>
    <lineage>
        <taxon>Archaea</taxon>
        <taxon>Methanobacteriati</taxon>
        <taxon>Methanobacteriota</taxon>
        <taxon>environmental samples</taxon>
    </lineage>
</organism>
<evidence type="ECO:0000313" key="9">
    <source>
        <dbReference type="EMBL" id="AKQ01984.1"/>
    </source>
</evidence>
<evidence type="ECO:0000256" key="7">
    <source>
        <dbReference type="HAMAP-Rule" id="MF_00078"/>
    </source>
</evidence>
<dbReference type="PANTHER" id="PTHR36577:SF3">
    <property type="entry name" value="DUF521 DOMAIN PROTEIN (AFU_ORTHOLOGUE AFUA_6G00490)"/>
    <property type="match status" value="1"/>
</dbReference>
<keyword evidence="2 7" id="KW-0414">Isoprene biosynthesis</keyword>
<comment type="pathway">
    <text evidence="1 7">Isoprenoid biosynthesis; isopentenyl diphosphate biosynthesis via mevalonate pathway.</text>
</comment>
<name>A0A0H4TMZ9_9EURY</name>
<comment type="subunit">
    <text evidence="6 7">Heterodimer composed of a large subunit (PMDh-L) and a small subunit (PMDh-S).</text>
</comment>
<feature type="active site" description="Proton acceptor" evidence="7">
    <location>
        <position position="62"/>
    </location>
</feature>
<protein>
    <recommendedName>
        <fullName evidence="7">Phosphomevalonate dehydratase small subunit</fullName>
        <shortName evidence="7">PMDh small subunit</shortName>
        <shortName evidence="7">PMDh-S</shortName>
        <ecNumber evidence="7">4.2.1.182</ecNumber>
    </recommendedName>
</protein>
<evidence type="ECO:0000256" key="6">
    <source>
        <dbReference type="ARBA" id="ARBA00046520"/>
    </source>
</evidence>
<reference evidence="9" key="1">
    <citation type="journal article" date="2015" name="ISME J.">
        <title>Aquifer environment selects for microbial species cohorts in sediment and groundwater.</title>
        <authorList>
            <person name="Hug L.A."/>
            <person name="Thomas B.C."/>
            <person name="Brown C.T."/>
            <person name="Frischkorn K.R."/>
            <person name="Williams K.H."/>
            <person name="Tringe S.G."/>
            <person name="Banfield J.F."/>
        </authorList>
    </citation>
    <scope>NUCLEOTIDE SEQUENCE</scope>
</reference>
<feature type="domain" description="Nudix hydrolase" evidence="8">
    <location>
        <begin position="132"/>
        <end position="260"/>
    </location>
</feature>
<accession>A0A0H4TMZ9</accession>
<dbReference type="InterPro" id="IPR015797">
    <property type="entry name" value="NUDIX_hydrolase-like_dom_sf"/>
</dbReference>
<dbReference type="HAMAP" id="MF_00078">
    <property type="entry name" value="PMDh_S"/>
    <property type="match status" value="1"/>
</dbReference>
<dbReference type="InterPro" id="IPR000086">
    <property type="entry name" value="NUDIX_hydrolase_dom"/>
</dbReference>
<dbReference type="InterPro" id="IPR002840">
    <property type="entry name" value="PMDh-S-like_dom"/>
</dbReference>
<dbReference type="PROSITE" id="PS51462">
    <property type="entry name" value="NUDIX"/>
    <property type="match status" value="1"/>
</dbReference>
<dbReference type="Gene3D" id="3.50.30.10">
    <property type="entry name" value="Phosphohistidine domain"/>
    <property type="match status" value="1"/>
</dbReference>
<dbReference type="InterPro" id="IPR020794">
    <property type="entry name" value="PMDh_S"/>
</dbReference>
<dbReference type="SUPFAM" id="SSF52016">
    <property type="entry name" value="LeuD/IlvD-like"/>
    <property type="match status" value="1"/>
</dbReference>
<dbReference type="EMBL" id="KT006986">
    <property type="protein sequence ID" value="AKQ01984.1"/>
    <property type="molecule type" value="Genomic_DNA"/>
</dbReference>
<proteinExistence type="inferred from homology"/>
<evidence type="ECO:0000256" key="3">
    <source>
        <dbReference type="ARBA" id="ARBA00023239"/>
    </source>
</evidence>
<comment type="catalytic activity">
    <reaction evidence="4">
        <text>(R)-5-phosphomevalonate = (2E)-3-methyl-5-phosphooxypent-2-enoate + H2O</text>
        <dbReference type="Rhea" id="RHEA:78975"/>
        <dbReference type="ChEBI" id="CHEBI:15377"/>
        <dbReference type="ChEBI" id="CHEBI:58146"/>
        <dbReference type="ChEBI" id="CHEBI:229665"/>
        <dbReference type="EC" id="4.2.1.182"/>
    </reaction>
    <physiologicalReaction direction="left-to-right" evidence="4">
        <dbReference type="Rhea" id="RHEA:78976"/>
    </physiologicalReaction>
</comment>
<evidence type="ECO:0000256" key="2">
    <source>
        <dbReference type="ARBA" id="ARBA00023229"/>
    </source>
</evidence>
<evidence type="ECO:0000256" key="4">
    <source>
        <dbReference type="ARBA" id="ARBA00045120"/>
    </source>
</evidence>
<dbReference type="GO" id="GO:0019287">
    <property type="term" value="P:isopentenyl diphosphate biosynthetic process, mevalonate pathway"/>
    <property type="evidence" value="ECO:0007669"/>
    <property type="project" value="UniProtKB-UniRule"/>
</dbReference>